<dbReference type="CDD" id="cd01948">
    <property type="entry name" value="EAL"/>
    <property type="match status" value="1"/>
</dbReference>
<dbReference type="Gene3D" id="3.20.20.450">
    <property type="entry name" value="EAL domain"/>
    <property type="match status" value="1"/>
</dbReference>
<dbReference type="Proteomes" id="UP001321125">
    <property type="component" value="Unassembled WGS sequence"/>
</dbReference>
<dbReference type="SMART" id="SM00052">
    <property type="entry name" value="EAL"/>
    <property type="match status" value="1"/>
</dbReference>
<feature type="domain" description="EAL" evidence="1">
    <location>
        <begin position="1"/>
        <end position="219"/>
    </location>
</feature>
<dbReference type="PANTHER" id="PTHR33121">
    <property type="entry name" value="CYCLIC DI-GMP PHOSPHODIESTERASE PDEF"/>
    <property type="match status" value="1"/>
</dbReference>
<gene>
    <name evidence="2" type="ORF">L0635_02120</name>
</gene>
<dbReference type="InterPro" id="IPR001633">
    <property type="entry name" value="EAL_dom"/>
</dbReference>
<evidence type="ECO:0000313" key="3">
    <source>
        <dbReference type="Proteomes" id="UP001321125"/>
    </source>
</evidence>
<dbReference type="SUPFAM" id="SSF141868">
    <property type="entry name" value="EAL domain-like"/>
    <property type="match status" value="1"/>
</dbReference>
<dbReference type="PROSITE" id="PS50883">
    <property type="entry name" value="EAL"/>
    <property type="match status" value="1"/>
</dbReference>
<protein>
    <submittedName>
        <fullName evidence="2">EAL domain-containing protein</fullName>
    </submittedName>
</protein>
<accession>A0ABT4IQB6</accession>
<comment type="caution">
    <text evidence="2">The sequence shown here is derived from an EMBL/GenBank/DDBJ whole genome shotgun (WGS) entry which is preliminary data.</text>
</comment>
<organism evidence="2 3">
    <name type="scientific">Vreelandella janggokensis</name>
    <dbReference type="NCBI Taxonomy" id="370767"/>
    <lineage>
        <taxon>Bacteria</taxon>
        <taxon>Pseudomonadati</taxon>
        <taxon>Pseudomonadota</taxon>
        <taxon>Gammaproteobacteria</taxon>
        <taxon>Oceanospirillales</taxon>
        <taxon>Halomonadaceae</taxon>
        <taxon>Vreelandella</taxon>
    </lineage>
</organism>
<dbReference type="Pfam" id="PF00563">
    <property type="entry name" value="EAL"/>
    <property type="match status" value="1"/>
</dbReference>
<evidence type="ECO:0000313" key="2">
    <source>
        <dbReference type="EMBL" id="MCZ0925873.1"/>
    </source>
</evidence>
<dbReference type="EMBL" id="JAKNQU010000001">
    <property type="protein sequence ID" value="MCZ0925873.1"/>
    <property type="molecule type" value="Genomic_DNA"/>
</dbReference>
<evidence type="ECO:0000259" key="1">
    <source>
        <dbReference type="PROSITE" id="PS50883"/>
    </source>
</evidence>
<reference evidence="2 3" key="1">
    <citation type="submission" date="2022-02" db="EMBL/GenBank/DDBJ databases">
        <title>Study of halophilic communities from a Mexican lake.</title>
        <authorList>
            <person name="Hernandez-Soto L.M."/>
            <person name="Martinez-Abarca F."/>
            <person name="Ramirez-Saad H.C."/>
            <person name="Aguirre-Garrido J.F."/>
        </authorList>
    </citation>
    <scope>NUCLEOTIDE SEQUENCE [LARGE SCALE GENOMIC DNA]</scope>
    <source>
        <strain evidence="2 3">Hjan13</strain>
    </source>
</reference>
<dbReference type="RefSeq" id="WP_268900992.1">
    <property type="nucleotide sequence ID" value="NZ_JAKNQT010000004.1"/>
</dbReference>
<keyword evidence="3" id="KW-1185">Reference proteome</keyword>
<dbReference type="InterPro" id="IPR035919">
    <property type="entry name" value="EAL_sf"/>
</dbReference>
<dbReference type="PANTHER" id="PTHR33121:SF70">
    <property type="entry name" value="SIGNALING PROTEIN YKOW"/>
    <property type="match status" value="1"/>
</dbReference>
<name>A0ABT4IQB6_9GAMM</name>
<proteinExistence type="predicted"/>
<dbReference type="InterPro" id="IPR050706">
    <property type="entry name" value="Cyclic-di-GMP_PDE-like"/>
</dbReference>
<sequence>MRWPQANGEILMSGAFMAVVEESGMIRQLGDWVLKTAGRQLEAWHSQGHMLCMAVNVSLNQLSQGCSIESFAALVRPYVDPSWIHLEVPENALMVDPEAIETLLEELHTQGFQIAIDDFGTGYSSLSRLQHLSIQTLKIDRSFINDLGKPGSKGAALVTIIQQMAASLNLHTVAEGIETDEQRQLLLEMSDSNRCWGQGFWFSRAISAHQLVQLLNQQAEA</sequence>